<keyword evidence="2" id="KW-1185">Reference proteome</keyword>
<sequence length="420" mass="49152">MEALGTTLLKAERLVCPRKRKYLIHGIITTENTKGLITELRYLFILFCCGRVLISRSCVDASSSSSSFRNPKTNENLEFQLTEVAAATKKLFQYLKKFLSEGFYWGFPKDYDDDQDIFRYKPELSPEELCDPVGLILSTIQSFQPDQPRFPTEYRRLFNAFLWYNLFHLNECSYLDDPLIRMQIEAWDSNIQTSQWLQLIGCYDDWKDAETSIDYFLSFGLDLNKIEIHSNGNREPYVLYTNVELLLACLIKIPQMMMSQDTDEVHQFVAAIKNVVMEAKDLPYYRCYYDKSRSQFAIVFAKIWRLKVEISIKSGGTLFPLSTDQHIHSLWKEYRFLQRNFQWTKESPTEYRIWNVIKEIPQLVESFCRSSSVDDGAEENNNLLVHLQVVSNVLFRTLVHILLLKAKQLTSSNHTEDAEN</sequence>
<protein>
    <submittedName>
        <fullName evidence="1">OLC1v1000160C1</fullName>
    </submittedName>
</protein>
<evidence type="ECO:0000313" key="1">
    <source>
        <dbReference type="EMBL" id="CAI9101980.1"/>
    </source>
</evidence>
<organism evidence="1 2">
    <name type="scientific">Oldenlandia corymbosa var. corymbosa</name>
    <dbReference type="NCBI Taxonomy" id="529605"/>
    <lineage>
        <taxon>Eukaryota</taxon>
        <taxon>Viridiplantae</taxon>
        <taxon>Streptophyta</taxon>
        <taxon>Embryophyta</taxon>
        <taxon>Tracheophyta</taxon>
        <taxon>Spermatophyta</taxon>
        <taxon>Magnoliopsida</taxon>
        <taxon>eudicotyledons</taxon>
        <taxon>Gunneridae</taxon>
        <taxon>Pentapetalae</taxon>
        <taxon>asterids</taxon>
        <taxon>lamiids</taxon>
        <taxon>Gentianales</taxon>
        <taxon>Rubiaceae</taxon>
        <taxon>Rubioideae</taxon>
        <taxon>Spermacoceae</taxon>
        <taxon>Hedyotis-Oldenlandia complex</taxon>
        <taxon>Oldenlandia</taxon>
    </lineage>
</organism>
<proteinExistence type="predicted"/>
<name>A0AAV1D278_OLDCO</name>
<dbReference type="AlphaFoldDB" id="A0AAV1D278"/>
<dbReference type="Proteomes" id="UP001161247">
    <property type="component" value="Chromosome 4"/>
</dbReference>
<accession>A0AAV1D278</accession>
<dbReference type="EMBL" id="OX459121">
    <property type="protein sequence ID" value="CAI9101980.1"/>
    <property type="molecule type" value="Genomic_DNA"/>
</dbReference>
<reference evidence="1" key="1">
    <citation type="submission" date="2023-03" db="EMBL/GenBank/DDBJ databases">
        <authorList>
            <person name="Julca I."/>
        </authorList>
    </citation>
    <scope>NUCLEOTIDE SEQUENCE</scope>
</reference>
<gene>
    <name evidence="1" type="ORF">OLC1_LOCUS11432</name>
</gene>
<evidence type="ECO:0000313" key="2">
    <source>
        <dbReference type="Proteomes" id="UP001161247"/>
    </source>
</evidence>